<dbReference type="Gramene" id="ONK63919">
    <property type="protein sequence ID" value="ONK63919"/>
    <property type="gene ID" value="A4U43_C07F20270"/>
</dbReference>
<protein>
    <submittedName>
        <fullName evidence="1">Uncharacterized protein</fullName>
    </submittedName>
</protein>
<reference evidence="2" key="1">
    <citation type="journal article" date="2017" name="Nat. Commun.">
        <title>The asparagus genome sheds light on the origin and evolution of a young Y chromosome.</title>
        <authorList>
            <person name="Harkess A."/>
            <person name="Zhou J."/>
            <person name="Xu C."/>
            <person name="Bowers J.E."/>
            <person name="Van der Hulst R."/>
            <person name="Ayyampalayam S."/>
            <person name="Mercati F."/>
            <person name="Riccardi P."/>
            <person name="McKain M.R."/>
            <person name="Kakrana A."/>
            <person name="Tang H."/>
            <person name="Ray J."/>
            <person name="Groenendijk J."/>
            <person name="Arikit S."/>
            <person name="Mathioni S.M."/>
            <person name="Nakano M."/>
            <person name="Shan H."/>
            <person name="Telgmann-Rauber A."/>
            <person name="Kanno A."/>
            <person name="Yue Z."/>
            <person name="Chen H."/>
            <person name="Li W."/>
            <person name="Chen Y."/>
            <person name="Xu X."/>
            <person name="Zhang Y."/>
            <person name="Luo S."/>
            <person name="Chen H."/>
            <person name="Gao J."/>
            <person name="Mao Z."/>
            <person name="Pires J.C."/>
            <person name="Luo M."/>
            <person name="Kudrna D."/>
            <person name="Wing R.A."/>
            <person name="Meyers B.C."/>
            <person name="Yi K."/>
            <person name="Kong H."/>
            <person name="Lavrijsen P."/>
            <person name="Sunseri F."/>
            <person name="Falavigna A."/>
            <person name="Ye Y."/>
            <person name="Leebens-Mack J.H."/>
            <person name="Chen G."/>
        </authorList>
    </citation>
    <scope>NUCLEOTIDE SEQUENCE [LARGE SCALE GENOMIC DNA]</scope>
    <source>
        <strain evidence="2">cv. DH0086</strain>
    </source>
</reference>
<organism evidence="1 2">
    <name type="scientific">Asparagus officinalis</name>
    <name type="common">Garden asparagus</name>
    <dbReference type="NCBI Taxonomy" id="4686"/>
    <lineage>
        <taxon>Eukaryota</taxon>
        <taxon>Viridiplantae</taxon>
        <taxon>Streptophyta</taxon>
        <taxon>Embryophyta</taxon>
        <taxon>Tracheophyta</taxon>
        <taxon>Spermatophyta</taxon>
        <taxon>Magnoliopsida</taxon>
        <taxon>Liliopsida</taxon>
        <taxon>Asparagales</taxon>
        <taxon>Asparagaceae</taxon>
        <taxon>Asparagoideae</taxon>
        <taxon>Asparagus</taxon>
    </lineage>
</organism>
<name>A0A5P1EGG5_ASPOF</name>
<evidence type="ECO:0000313" key="1">
    <source>
        <dbReference type="EMBL" id="ONK63919.1"/>
    </source>
</evidence>
<dbReference type="AlphaFoldDB" id="A0A5P1EGG5"/>
<accession>A0A5P1EGG5</accession>
<dbReference type="Proteomes" id="UP000243459">
    <property type="component" value="Chromosome 7"/>
</dbReference>
<evidence type="ECO:0000313" key="2">
    <source>
        <dbReference type="Proteomes" id="UP000243459"/>
    </source>
</evidence>
<sequence length="226" mass="24556">MKLDVLRSSNSVRNIGFKGSFSNLDVVFVSTSLIPVEKNVDGSRPPSLRYDPIIEPILNVDGSYPGKSDPARSHRSIPRIVVSNLDSATVSFEENEPVDDKDSENVVRLSGKGGITLASMAQVELNNVVHNEENAQEVLGASEVNNVHNQGCSEVHHRNLDQAGCDTHSPTVEYVENNISVDNGANQLKMFSARDNFPGSELVHMGHVLNSRNKSGDVNIRNLNAG</sequence>
<dbReference type="EMBL" id="CM007387">
    <property type="protein sequence ID" value="ONK63919.1"/>
    <property type="molecule type" value="Genomic_DNA"/>
</dbReference>
<proteinExistence type="predicted"/>
<gene>
    <name evidence="1" type="ORF">A4U43_C07F20270</name>
</gene>
<keyword evidence="2" id="KW-1185">Reference proteome</keyword>